<keyword evidence="4" id="KW-1185">Reference proteome</keyword>
<dbReference type="InterPro" id="IPR013320">
    <property type="entry name" value="ConA-like_dom_sf"/>
</dbReference>
<proteinExistence type="predicted"/>
<organism evidence="3 4">
    <name type="scientific">Bacteroides nordii CL02T12C05</name>
    <dbReference type="NCBI Taxonomy" id="997884"/>
    <lineage>
        <taxon>Bacteria</taxon>
        <taxon>Pseudomonadati</taxon>
        <taxon>Bacteroidota</taxon>
        <taxon>Bacteroidia</taxon>
        <taxon>Bacteroidales</taxon>
        <taxon>Bacteroidaceae</taxon>
        <taxon>Bacteroides</taxon>
    </lineage>
</organism>
<dbReference type="RefSeq" id="WP_002559116.1">
    <property type="nucleotide sequence ID" value="NZ_JH724314.1"/>
</dbReference>
<evidence type="ECO:0000313" key="4">
    <source>
        <dbReference type="Proteomes" id="UP000003089"/>
    </source>
</evidence>
<dbReference type="Gene3D" id="2.60.120.200">
    <property type="match status" value="1"/>
</dbReference>
<dbReference type="InterPro" id="IPR044060">
    <property type="entry name" value="Bacterial_rp_domain"/>
</dbReference>
<feature type="chain" id="PRO_5003725692" description="Bacterial repeat domain-containing protein" evidence="1">
    <location>
        <begin position="21"/>
        <end position="435"/>
    </location>
</feature>
<dbReference type="HOGENOM" id="CLU_629546_0_0_10"/>
<dbReference type="PATRIC" id="fig|997884.3.peg.880"/>
<dbReference type="InterPro" id="IPR026444">
    <property type="entry name" value="Secre_tail"/>
</dbReference>
<accession>I9SCU3</accession>
<evidence type="ECO:0000313" key="3">
    <source>
        <dbReference type="EMBL" id="EIY53701.1"/>
    </source>
</evidence>
<dbReference type="STRING" id="997884.HMPREF1068_00871"/>
<sequence length="435" mass="47008">MRKHFLFFLLAMCFPFLQMGASENAVKIEPTSLSNGSGTSYAIRFDDKLLGEHVVGSSDNDNRTREFTMSAWVKPINQSGHIMGLVQAEHWTPAPSFCVRFKDGKLELFSRTKNDGGFPDEDAITKVTDETISVGEWAFVTIVISNINNKISLYKNGILVAEDKFKGNQGAGLLPDASVFFIGNQGFEGAVSEIQLWNKVLSAEEIKSSMEQSNTPDDLICRYSFDGTEANGVFSNKGTGGACNAEYSELTVTNRGWYTSVNAATTAVTFVEGRPAATIKHTVTLPAEVANGTLTVMNGSTPLVSGANQIEEGTELTITATPASGYVLAYLKVNDTPLTGSTYTVTEDMVITVSFAKPTSINGTSIEAIVVRYESGMLYVDGMNAGDKLDIYDITGNYVRTSAVPETNISGLADGYYLAKVSIGNMVKTVKFIKR</sequence>
<reference evidence="3 4" key="1">
    <citation type="submission" date="2012-02" db="EMBL/GenBank/DDBJ databases">
        <title>The Genome Sequence of Bacteroides nordii CL02T12C05.</title>
        <authorList>
            <consortium name="The Broad Institute Genome Sequencing Platform"/>
            <person name="Earl A."/>
            <person name="Ward D."/>
            <person name="Feldgarden M."/>
            <person name="Gevers D."/>
            <person name="Zitomersky N.L."/>
            <person name="Coyne M.J."/>
            <person name="Comstock L.E."/>
            <person name="Young S.K."/>
            <person name="Zeng Q."/>
            <person name="Gargeya S."/>
            <person name="Fitzgerald M."/>
            <person name="Haas B."/>
            <person name="Abouelleil A."/>
            <person name="Alvarado L."/>
            <person name="Arachchi H.M."/>
            <person name="Berlin A."/>
            <person name="Chapman S.B."/>
            <person name="Gearin G."/>
            <person name="Goldberg J."/>
            <person name="Griggs A."/>
            <person name="Gujja S."/>
            <person name="Hansen M."/>
            <person name="Heiman D."/>
            <person name="Howarth C."/>
            <person name="Larimer J."/>
            <person name="Lui A."/>
            <person name="MacDonald P.J.P."/>
            <person name="McCowen C."/>
            <person name="Montmayeur A."/>
            <person name="Murphy C."/>
            <person name="Neiman D."/>
            <person name="Pearson M."/>
            <person name="Priest M."/>
            <person name="Roberts A."/>
            <person name="Saif S."/>
            <person name="Shea T."/>
            <person name="Sisk P."/>
            <person name="Stolte C."/>
            <person name="Sykes S."/>
            <person name="Wortman J."/>
            <person name="Nusbaum C."/>
            <person name="Birren B."/>
        </authorList>
    </citation>
    <scope>NUCLEOTIDE SEQUENCE [LARGE SCALE GENOMIC DNA]</scope>
    <source>
        <strain evidence="3 4">CL02T12C05</strain>
    </source>
</reference>
<feature type="signal peptide" evidence="1">
    <location>
        <begin position="1"/>
        <end position="20"/>
    </location>
</feature>
<dbReference type="eggNOG" id="ENOG5033PKE">
    <property type="taxonomic scope" value="Bacteria"/>
</dbReference>
<dbReference type="NCBIfam" id="TIGR04183">
    <property type="entry name" value="Por_Secre_tail"/>
    <property type="match status" value="1"/>
</dbReference>
<dbReference type="Pfam" id="PF13385">
    <property type="entry name" value="Laminin_G_3"/>
    <property type="match status" value="1"/>
</dbReference>
<evidence type="ECO:0000259" key="2">
    <source>
        <dbReference type="Pfam" id="PF18998"/>
    </source>
</evidence>
<dbReference type="Pfam" id="PF18998">
    <property type="entry name" value="Flg_new_2"/>
    <property type="match status" value="1"/>
</dbReference>
<dbReference type="SUPFAM" id="SSF49899">
    <property type="entry name" value="Concanavalin A-like lectins/glucanases"/>
    <property type="match status" value="1"/>
</dbReference>
<dbReference type="Proteomes" id="UP000003089">
    <property type="component" value="Unassembled WGS sequence"/>
</dbReference>
<keyword evidence="1" id="KW-0732">Signal</keyword>
<dbReference type="EMBL" id="AGXS01000011">
    <property type="protein sequence ID" value="EIY53701.1"/>
    <property type="molecule type" value="Genomic_DNA"/>
</dbReference>
<dbReference type="GO" id="GO:0004553">
    <property type="term" value="F:hydrolase activity, hydrolyzing O-glycosyl compounds"/>
    <property type="evidence" value="ECO:0007669"/>
    <property type="project" value="UniProtKB-ARBA"/>
</dbReference>
<feature type="domain" description="Bacterial repeat" evidence="2">
    <location>
        <begin position="293"/>
        <end position="357"/>
    </location>
</feature>
<name>I9SCU3_9BACE</name>
<dbReference type="GO" id="GO:0005975">
    <property type="term" value="P:carbohydrate metabolic process"/>
    <property type="evidence" value="ECO:0007669"/>
    <property type="project" value="UniProtKB-ARBA"/>
</dbReference>
<comment type="caution">
    <text evidence="3">The sequence shown here is derived from an EMBL/GenBank/DDBJ whole genome shotgun (WGS) entry which is preliminary data.</text>
</comment>
<protein>
    <recommendedName>
        <fullName evidence="2">Bacterial repeat domain-containing protein</fullName>
    </recommendedName>
</protein>
<evidence type="ECO:0000256" key="1">
    <source>
        <dbReference type="SAM" id="SignalP"/>
    </source>
</evidence>
<gene>
    <name evidence="3" type="ORF">HMPREF1068_00871</name>
</gene>
<dbReference type="AlphaFoldDB" id="I9SCU3"/>